<proteinExistence type="predicted"/>
<dbReference type="PANTHER" id="PTHR42951:SF14">
    <property type="entry name" value="METALLO-BETA-LACTAMASE SUPERFAMILY PROTEIN"/>
    <property type="match status" value="1"/>
</dbReference>
<feature type="domain" description="Metallo-beta-lactamase" evidence="1">
    <location>
        <begin position="19"/>
        <end position="201"/>
    </location>
</feature>
<evidence type="ECO:0000313" key="2">
    <source>
        <dbReference type="EMBL" id="CAC11234.1"/>
    </source>
</evidence>
<dbReference type="InterPro" id="IPR050855">
    <property type="entry name" value="NDM-1-like"/>
</dbReference>
<dbReference type="EMBL" id="AL445063">
    <property type="protein sequence ID" value="CAC11234.1"/>
    <property type="molecule type" value="Genomic_DNA"/>
</dbReference>
<dbReference type="KEGG" id="tac:Ta0086"/>
<accession>Q9HLY7</accession>
<dbReference type="AlphaFoldDB" id="Q9HLY7"/>
<dbReference type="InParanoid" id="Q9HLY7"/>
<dbReference type="Proteomes" id="UP000001024">
    <property type="component" value="Chromosome"/>
</dbReference>
<dbReference type="Pfam" id="PF00753">
    <property type="entry name" value="Lactamase_B"/>
    <property type="match status" value="1"/>
</dbReference>
<protein>
    <recommendedName>
        <fullName evidence="1">Metallo-beta-lactamase domain-containing protein</fullName>
    </recommendedName>
</protein>
<evidence type="ECO:0000313" key="3">
    <source>
        <dbReference type="Proteomes" id="UP000001024"/>
    </source>
</evidence>
<organism evidence="2 3">
    <name type="scientific">Thermoplasma acidophilum (strain ATCC 25905 / DSM 1728 / JCM 9062 / NBRC 15155 / AMRC-C165)</name>
    <dbReference type="NCBI Taxonomy" id="273075"/>
    <lineage>
        <taxon>Archaea</taxon>
        <taxon>Methanobacteriati</taxon>
        <taxon>Thermoplasmatota</taxon>
        <taxon>Thermoplasmata</taxon>
        <taxon>Thermoplasmatales</taxon>
        <taxon>Thermoplasmataceae</taxon>
        <taxon>Thermoplasma</taxon>
    </lineage>
</organism>
<dbReference type="PANTHER" id="PTHR42951">
    <property type="entry name" value="METALLO-BETA-LACTAMASE DOMAIN-CONTAINING"/>
    <property type="match status" value="1"/>
</dbReference>
<dbReference type="Gene3D" id="3.60.15.10">
    <property type="entry name" value="Ribonuclease Z/Hydroxyacylglutathione hydrolase-like"/>
    <property type="match status" value="1"/>
</dbReference>
<dbReference type="InterPro" id="IPR036866">
    <property type="entry name" value="RibonucZ/Hydroxyglut_hydro"/>
</dbReference>
<dbReference type="HOGENOM" id="CLU_030571_2_4_2"/>
<dbReference type="SUPFAM" id="SSF56281">
    <property type="entry name" value="Metallo-hydrolase/oxidoreductase"/>
    <property type="match status" value="1"/>
</dbReference>
<keyword evidence="3" id="KW-1185">Reference proteome</keyword>
<dbReference type="CDD" id="cd07721">
    <property type="entry name" value="yflN-like_MBL-fold"/>
    <property type="match status" value="1"/>
</dbReference>
<dbReference type="InterPro" id="IPR001279">
    <property type="entry name" value="Metallo-B-lactamas"/>
</dbReference>
<dbReference type="PaxDb" id="273075-Ta0086"/>
<dbReference type="SMR" id="Q9HLY7"/>
<evidence type="ECO:0000259" key="1">
    <source>
        <dbReference type="SMART" id="SM00849"/>
    </source>
</evidence>
<dbReference type="eggNOG" id="arCOG00504">
    <property type="taxonomic scope" value="Archaea"/>
</dbReference>
<reference evidence="2 3" key="1">
    <citation type="journal article" date="2000" name="Nature">
        <title>The genome sequence of the thermoacidophilic scavenger Thermoplasma acidophilum.</title>
        <authorList>
            <person name="Ruepp A."/>
            <person name="Graml W."/>
            <person name="Santos-Martinez M.L."/>
            <person name="Koretke K.K."/>
            <person name="Volker C."/>
            <person name="Mewes H.W."/>
            <person name="Frishman D."/>
            <person name="Stocker S."/>
            <person name="Lupas A.N."/>
            <person name="Baumeister W."/>
        </authorList>
    </citation>
    <scope>NUCLEOTIDE SEQUENCE [LARGE SCALE GENOMIC DNA]</scope>
    <source>
        <strain evidence="3">ATCC 25905 / DSM 1728 / JCM 9062 / NBRC 15155 / AMRC-C165</strain>
    </source>
</reference>
<dbReference type="EnsemblBacteria" id="CAC11234">
    <property type="protein sequence ID" value="CAC11234"/>
    <property type="gene ID" value="CAC11234"/>
</dbReference>
<dbReference type="SMART" id="SM00849">
    <property type="entry name" value="Lactamase_B"/>
    <property type="match status" value="1"/>
</dbReference>
<dbReference type="STRING" id="273075.gene:9571301"/>
<name>Q9HLY7_THEAC</name>
<sequence length="207" mass="22741">MDMYSMKISEGVERIDGVTANSYLLTLDGKNILIDTGTAGGGKKIIDYFNKNGTKPDYVIVTHHHADHVGGLKEISERFNPEIYVPDLEMKIIRGEEDPPKPRSFFGRMITGMLKFEPVKDVKPVSKASIPGIEEMATPGHTIGSTSYIVEDLHILFSGDAAVESGGELKINKSFSYEINSAERSLEIIKGMKGYLVLPGHGDKVQL</sequence>
<dbReference type="DNASU" id="1455745"/>
<gene>
    <name evidence="2" type="ordered locus">Ta0086</name>
</gene>